<protein>
    <submittedName>
        <fullName evidence="2">Succinate dehydrogenase flavoprotein subunit</fullName>
        <ecNumber evidence="2">1.3.5.1</ecNumber>
    </submittedName>
</protein>
<dbReference type="EC" id="1.3.5.1" evidence="2"/>
<dbReference type="EMBL" id="CADCUT010000091">
    <property type="protein sequence ID" value="CAA9405581.1"/>
    <property type="molecule type" value="Genomic_DNA"/>
</dbReference>
<dbReference type="GO" id="GO:0008177">
    <property type="term" value="F:succinate dehydrogenase (quinone) activity"/>
    <property type="evidence" value="ECO:0007669"/>
    <property type="project" value="UniProtKB-EC"/>
</dbReference>
<sequence length="160" mass="17664">AKRRSQERCRPHRDRRTDRRRWCCGAAGGHRVGQGGRRCPSSGQAPPPRRPHRVGGGRHQRLFGQPGPQRPVGDTRRRHHRGGALRQRPEGRGDPGPRGAGAHPGASRLGLPVLPDGRRGAKPALLRRPVLPPHLLRWGQDGRGHHGHARRQGQRGGRPL</sequence>
<feature type="non-terminal residue" evidence="2">
    <location>
        <position position="160"/>
    </location>
</feature>
<evidence type="ECO:0000256" key="1">
    <source>
        <dbReference type="SAM" id="MobiDB-lite"/>
    </source>
</evidence>
<name>A0A6J4P681_9ACTN</name>
<dbReference type="AlphaFoldDB" id="A0A6J4P681"/>
<proteinExistence type="predicted"/>
<gene>
    <name evidence="2" type="ORF">AVDCRST_MAG03-1501</name>
</gene>
<feature type="compositionally biased region" description="Gly residues" evidence="1">
    <location>
        <begin position="26"/>
        <end position="36"/>
    </location>
</feature>
<feature type="region of interest" description="Disordered" evidence="1">
    <location>
        <begin position="1"/>
        <end position="160"/>
    </location>
</feature>
<feature type="compositionally biased region" description="Basic residues" evidence="1">
    <location>
        <begin position="49"/>
        <end position="61"/>
    </location>
</feature>
<feature type="non-terminal residue" evidence="2">
    <location>
        <position position="1"/>
    </location>
</feature>
<reference evidence="2" key="1">
    <citation type="submission" date="2020-02" db="EMBL/GenBank/DDBJ databases">
        <authorList>
            <person name="Meier V. D."/>
        </authorList>
    </citation>
    <scope>NUCLEOTIDE SEQUENCE</scope>
    <source>
        <strain evidence="2">AVDCRST_MAG03</strain>
    </source>
</reference>
<keyword evidence="2" id="KW-0560">Oxidoreductase</keyword>
<accession>A0A6J4P681</accession>
<organism evidence="2">
    <name type="scientific">uncultured Rubrobacteraceae bacterium</name>
    <dbReference type="NCBI Taxonomy" id="349277"/>
    <lineage>
        <taxon>Bacteria</taxon>
        <taxon>Bacillati</taxon>
        <taxon>Actinomycetota</taxon>
        <taxon>Rubrobacteria</taxon>
        <taxon>Rubrobacterales</taxon>
        <taxon>Rubrobacteraceae</taxon>
        <taxon>environmental samples</taxon>
    </lineage>
</organism>
<evidence type="ECO:0000313" key="2">
    <source>
        <dbReference type="EMBL" id="CAA9405581.1"/>
    </source>
</evidence>
<feature type="compositionally biased region" description="Basic and acidic residues" evidence="1">
    <location>
        <begin position="1"/>
        <end position="21"/>
    </location>
</feature>
<feature type="compositionally biased region" description="Low complexity" evidence="1">
    <location>
        <begin position="126"/>
        <end position="139"/>
    </location>
</feature>